<sequence>MLRVHYSRALRRAAVARPRPTIGWEQFSIGDVVYFFREQKAIPKKLKLIQRRRLALRRWHGPGVLLALQGGNVPYVAFRGHITKVAMEHMRHASALERLTAGDWEEVLNEVIAANENVAQPPALQDGAPLETVPELDDVERGDDGQPRPDQGDDAYSFSYGWCPWINIYNQLGIWKNINGFNAYVNAWCPLLNFLTRLDRAGAAVRCALSEGAQDDRPGTRRRTLEPLILGDRTIDVLASELCRVHPLVKAVNWSQQDIADGNLIEPDHGSWDGRWTRPSRWEFEAMEATGSCWPSGNGEHEALTTAAQGKDLRWSEMDEGTRDKFQTSAVDQWNKFVENKAVKVLTLEESKAVMQELKMKGEEQRVLTPPFVMVDKNAPLSTKEKPLPLRANSRLIVPGFKGIENLQGGLRIDAPTASRISQHLVACMAAQHPNWCLQSADVRAAFLKGDPYVEREIYMGPADPRRGPAIPIGPGCVAKVLKGIFGLADAPRAWYLRLARKLSEDGWCRSSLDLSL</sequence>
<dbReference type="InterPro" id="IPR013103">
    <property type="entry name" value="RVT_2"/>
</dbReference>
<comment type="caution">
    <text evidence="2">The sequence shown here is derived from an EMBL/GenBank/DDBJ whole genome shotgun (WGS) entry which is preliminary data.</text>
</comment>
<dbReference type="AlphaFoldDB" id="A0A9P1GPP0"/>
<accession>A0A9P1GPP0</accession>
<reference evidence="3 4" key="2">
    <citation type="submission" date="2024-05" db="EMBL/GenBank/DDBJ databases">
        <authorList>
            <person name="Chen Y."/>
            <person name="Shah S."/>
            <person name="Dougan E. K."/>
            <person name="Thang M."/>
            <person name="Chan C."/>
        </authorList>
    </citation>
    <scope>NUCLEOTIDE SEQUENCE [LARGE SCALE GENOMIC DNA]</scope>
</reference>
<dbReference type="OrthoDB" id="413122at2759"/>
<organism evidence="2">
    <name type="scientific">Cladocopium goreaui</name>
    <dbReference type="NCBI Taxonomy" id="2562237"/>
    <lineage>
        <taxon>Eukaryota</taxon>
        <taxon>Sar</taxon>
        <taxon>Alveolata</taxon>
        <taxon>Dinophyceae</taxon>
        <taxon>Suessiales</taxon>
        <taxon>Symbiodiniaceae</taxon>
        <taxon>Cladocopium</taxon>
    </lineage>
</organism>
<dbReference type="EMBL" id="CAMXCT010006702">
    <property type="protein sequence ID" value="CAI4018596.1"/>
    <property type="molecule type" value="Genomic_DNA"/>
</dbReference>
<protein>
    <submittedName>
        <fullName evidence="3">Retrovirus-related Pol polyprotein from transposon TNT 1-94</fullName>
    </submittedName>
</protein>
<dbReference type="EMBL" id="CAMXCT020006702">
    <property type="protein sequence ID" value="CAL1171971.1"/>
    <property type="molecule type" value="Genomic_DNA"/>
</dbReference>
<evidence type="ECO:0000313" key="3">
    <source>
        <dbReference type="EMBL" id="CAL4805908.1"/>
    </source>
</evidence>
<dbReference type="Proteomes" id="UP001152797">
    <property type="component" value="Unassembled WGS sequence"/>
</dbReference>
<name>A0A9P1GPP0_9DINO</name>
<evidence type="ECO:0000313" key="2">
    <source>
        <dbReference type="EMBL" id="CAI4018596.1"/>
    </source>
</evidence>
<proteinExistence type="predicted"/>
<evidence type="ECO:0000313" key="4">
    <source>
        <dbReference type="Proteomes" id="UP001152797"/>
    </source>
</evidence>
<keyword evidence="4" id="KW-1185">Reference proteome</keyword>
<evidence type="ECO:0000259" key="1">
    <source>
        <dbReference type="Pfam" id="PF07727"/>
    </source>
</evidence>
<dbReference type="Pfam" id="PF07727">
    <property type="entry name" value="RVT_2"/>
    <property type="match status" value="1"/>
</dbReference>
<feature type="domain" description="Reverse transcriptase Ty1/copia-type" evidence="1">
    <location>
        <begin position="391"/>
        <end position="513"/>
    </location>
</feature>
<gene>
    <name evidence="2" type="ORF">C1SCF055_LOCUS43148</name>
</gene>
<reference evidence="2" key="1">
    <citation type="submission" date="2022-10" db="EMBL/GenBank/DDBJ databases">
        <authorList>
            <person name="Chen Y."/>
            <person name="Dougan E. K."/>
            <person name="Chan C."/>
            <person name="Rhodes N."/>
            <person name="Thang M."/>
        </authorList>
    </citation>
    <scope>NUCLEOTIDE SEQUENCE</scope>
</reference>
<dbReference type="EMBL" id="CAMXCT030006702">
    <property type="protein sequence ID" value="CAL4805908.1"/>
    <property type="molecule type" value="Genomic_DNA"/>
</dbReference>